<feature type="transmembrane region" description="Helical" evidence="4">
    <location>
        <begin position="1166"/>
        <end position="1188"/>
    </location>
</feature>
<feature type="transmembrane region" description="Helical" evidence="4">
    <location>
        <begin position="1092"/>
        <end position="1114"/>
    </location>
</feature>
<feature type="domain" description="EGF-like" evidence="6">
    <location>
        <begin position="97"/>
        <end position="131"/>
    </location>
</feature>
<accession>A0A8S1W5G9</accession>
<feature type="transmembrane region" description="Helical" evidence="4">
    <location>
        <begin position="1234"/>
        <end position="1257"/>
    </location>
</feature>
<dbReference type="PANTHER" id="PTHR38934">
    <property type="entry name" value="HYPHALLY REGULATED CELL WALL PROTEIN 1"/>
    <property type="match status" value="1"/>
</dbReference>
<dbReference type="SMART" id="SM00261">
    <property type="entry name" value="FU"/>
    <property type="match status" value="5"/>
</dbReference>
<evidence type="ECO:0000256" key="3">
    <source>
        <dbReference type="ARBA" id="ARBA00023157"/>
    </source>
</evidence>
<dbReference type="NCBIfam" id="TIGR02232">
    <property type="entry name" value="myxo_disulf_rpt"/>
    <property type="match status" value="3"/>
</dbReference>
<feature type="chain" id="PRO_5035713299" description="EGF-like domain-containing protein" evidence="5">
    <location>
        <begin position="20"/>
        <end position="1283"/>
    </location>
</feature>
<feature type="signal peptide" evidence="5">
    <location>
        <begin position="1"/>
        <end position="19"/>
    </location>
</feature>
<evidence type="ECO:0000256" key="4">
    <source>
        <dbReference type="SAM" id="Phobius"/>
    </source>
</evidence>
<proteinExistence type="predicted"/>
<evidence type="ECO:0000256" key="2">
    <source>
        <dbReference type="ARBA" id="ARBA00022737"/>
    </source>
</evidence>
<dbReference type="Proteomes" id="UP000683925">
    <property type="component" value="Unassembled WGS sequence"/>
</dbReference>
<feature type="transmembrane region" description="Helical" evidence="4">
    <location>
        <begin position="1200"/>
        <end position="1222"/>
    </location>
</feature>
<feature type="domain" description="EGF-like" evidence="6">
    <location>
        <begin position="269"/>
        <end position="298"/>
    </location>
</feature>
<keyword evidence="8" id="KW-1185">Reference proteome</keyword>
<name>A0A8S1W5G9_PAROT</name>
<feature type="domain" description="EGF-like" evidence="6">
    <location>
        <begin position="320"/>
        <end position="355"/>
    </location>
</feature>
<dbReference type="InterPro" id="IPR000742">
    <property type="entry name" value="EGF"/>
</dbReference>
<gene>
    <name evidence="7" type="ORF">POCTA_138.1.T0830172</name>
</gene>
<organism evidence="7 8">
    <name type="scientific">Paramecium octaurelia</name>
    <dbReference type="NCBI Taxonomy" id="43137"/>
    <lineage>
        <taxon>Eukaryota</taxon>
        <taxon>Sar</taxon>
        <taxon>Alveolata</taxon>
        <taxon>Ciliophora</taxon>
        <taxon>Intramacronucleata</taxon>
        <taxon>Oligohymenophorea</taxon>
        <taxon>Peniculida</taxon>
        <taxon>Parameciidae</taxon>
        <taxon>Paramecium</taxon>
    </lineage>
</organism>
<feature type="domain" description="EGF-like" evidence="6">
    <location>
        <begin position="211"/>
        <end position="241"/>
    </location>
</feature>
<dbReference type="OrthoDB" id="5951731at2759"/>
<keyword evidence="2" id="KW-0677">Repeat</keyword>
<evidence type="ECO:0000313" key="8">
    <source>
        <dbReference type="Proteomes" id="UP000683925"/>
    </source>
</evidence>
<feature type="domain" description="EGF-like" evidence="6">
    <location>
        <begin position="539"/>
        <end position="573"/>
    </location>
</feature>
<dbReference type="OMA" id="WSNIINI"/>
<dbReference type="SMART" id="SM00181">
    <property type="entry name" value="EGF"/>
    <property type="match status" value="9"/>
</dbReference>
<reference evidence="7" key="1">
    <citation type="submission" date="2021-01" db="EMBL/GenBank/DDBJ databases">
        <authorList>
            <consortium name="Genoscope - CEA"/>
            <person name="William W."/>
        </authorList>
    </citation>
    <scope>NUCLEOTIDE SEQUENCE</scope>
</reference>
<evidence type="ECO:0000259" key="6">
    <source>
        <dbReference type="SMART" id="SM00181"/>
    </source>
</evidence>
<dbReference type="PANTHER" id="PTHR38934:SF6">
    <property type="entry name" value="CHROMOSOME UNDETERMINED SCAFFOLD_176, WHOLE GENOME SHOTGUN SEQUENCE"/>
    <property type="match status" value="1"/>
</dbReference>
<keyword evidence="1 5" id="KW-0732">Signal</keyword>
<keyword evidence="4" id="KW-0472">Membrane</keyword>
<feature type="domain" description="EGF-like" evidence="6">
    <location>
        <begin position="382"/>
        <end position="414"/>
    </location>
</feature>
<feature type="domain" description="EGF-like" evidence="6">
    <location>
        <begin position="503"/>
        <end position="536"/>
    </location>
</feature>
<keyword evidence="3" id="KW-1015">Disulfide bond</keyword>
<dbReference type="InterPro" id="IPR011936">
    <property type="entry name" value="Myxo_disulph_rpt"/>
</dbReference>
<protein>
    <recommendedName>
        <fullName evidence="6">EGF-like domain-containing protein</fullName>
    </recommendedName>
</protein>
<keyword evidence="4" id="KW-1133">Transmembrane helix</keyword>
<feature type="transmembrane region" description="Helical" evidence="4">
    <location>
        <begin position="979"/>
        <end position="999"/>
    </location>
</feature>
<comment type="caution">
    <text evidence="7">The sequence shown here is derived from an EMBL/GenBank/DDBJ whole genome shotgun (WGS) entry which is preliminary data.</text>
</comment>
<evidence type="ECO:0000313" key="7">
    <source>
        <dbReference type="EMBL" id="CAD8184591.1"/>
    </source>
</evidence>
<dbReference type="InterPro" id="IPR006212">
    <property type="entry name" value="Furin_repeat"/>
</dbReference>
<evidence type="ECO:0000256" key="5">
    <source>
        <dbReference type="SAM" id="SignalP"/>
    </source>
</evidence>
<feature type="domain" description="EGF-like" evidence="6">
    <location>
        <begin position="144"/>
        <end position="179"/>
    </location>
</feature>
<keyword evidence="4" id="KW-0812">Transmembrane</keyword>
<dbReference type="Pfam" id="PF13948">
    <property type="entry name" value="DUF4215"/>
    <property type="match status" value="7"/>
</dbReference>
<evidence type="ECO:0000256" key="1">
    <source>
        <dbReference type="ARBA" id="ARBA00022729"/>
    </source>
</evidence>
<feature type="domain" description="EGF-like" evidence="6">
    <location>
        <begin position="21"/>
        <end position="70"/>
    </location>
</feature>
<dbReference type="EMBL" id="CAJJDP010000082">
    <property type="protein sequence ID" value="CAD8184591.1"/>
    <property type="molecule type" value="Genomic_DNA"/>
</dbReference>
<sequence>MNFVACIIWITLLLSLVQCEQCSPLCQTCITFGNNIVCSSCIPDFQRILRQVECICQEGYYDDSPNPKCLPICGDGMIVDGEDCDDGNFDPFDGCYQCKFGCQDSCQDCQNGWCYECKTNYILDASINICEISCLDYLMIGNQLCQNQDCFDHCILCENGICKECDEKNGWYLIGIKCEPKCGDGIIVQGQEQCDDKNKNPFVNCDQCQLICSEYCDLCQNGLCLECKFGFKLISKINKCIPYCDYNIIILNDECVDIQTNRLIHLNYNCNIDCAQCVNEILCIKCQIGFTLINNQCREICSIQVNKEEYKNDIELIYLKCQSSDFICNFGCLSCSKGRCELCDIGYHLENHQCSTICGDSVIVGEEQCDDGNQIQFDGCYNCLYQCQQECLNCLFGKCIECQIGYENIEFSCSESCNNSIITFNEFCDDGNLEPFDGCFNCNYSCDQLCEICSQGICSKCFDQGWEINLSNNKCITICGDQIVAGDEQCDDGNDLKNDGCYECYHECQKECLKCSKGICYECIGPNWKLKNNLCQCETCQNLCQNECSQCIQGVCYKCKSPGWVLDNDSLCIQECGELCNQNICGDGILNPQFEECDDGNNEIRDGCDKCLLEKGFYCNHDQNLISQGCSRCKDLNCLQCNLMDEQQICFECQSGYFIDQFQECSQCDLICVECTQNFKNCTTFNSQFQNQQNQHQCNFILGIFNDFDIYECISKCGNGVLDVHEQCDDSNRDILDGCNEFCQLEEGYIFNFATHSLQAEPYIKVEKKLSSNNYYSLFINQNQESLNLSSLVVDIEGFSNLDYNYSVIENNSELDLRFFFIKTIEPNNLIHISISYRKYYKIRELDETFIKEIIVVPQRQVYVSEEQRLQGENMAQGYQTLFSLQIYLAPLAIIFGGFQLFLAILDIMSWMNNFYFLNVNYPQNVRMLFLQAEWSNIINIPTLKLLNKPNDDYYFLAPIKFVEKEIDPLLFNNIQTPIIFAFQVLFTYLLSLIVIKLAQLNYRKNRKQQTKFSIFQLGDSVKPEKSRISEVQYDFEIPKWFQSSLQRCFYLKCNLKSNLIRSISLSYLDITLAVMLQITNQQTANNFIVKINVIAAYGFLIFLFYLIFISYQISQAHLAKLENKQFFSRYCCFYEEMKTESSTAMKYSFINLIRKTMFIVSTVTLYSYPIFQTLLCFLSSFLNLLLLMANNPFKSKKQYILNFVPDFCIFIIVGCSIIFAFQDRFKIVKDESIYQMGWIVGVSIYLSIGLQLILLIQEILFSFWKKLKSLSEYLKKKCTKKQ</sequence>